<dbReference type="SUPFAM" id="SSF52440">
    <property type="entry name" value="PreATP-grasp domain"/>
    <property type="match status" value="1"/>
</dbReference>
<feature type="domain" description="Glutathionylspermidine synthase pre-ATP-grasp-like" evidence="6">
    <location>
        <begin position="12"/>
        <end position="385"/>
    </location>
</feature>
<keyword evidence="4" id="KW-0067">ATP-binding</keyword>
<dbReference type="InterPro" id="IPR016185">
    <property type="entry name" value="PreATP-grasp_dom_sf"/>
</dbReference>
<organism evidence="7 8">
    <name type="scientific">Insolitispirillum peregrinum</name>
    <dbReference type="NCBI Taxonomy" id="80876"/>
    <lineage>
        <taxon>Bacteria</taxon>
        <taxon>Pseudomonadati</taxon>
        <taxon>Pseudomonadota</taxon>
        <taxon>Alphaproteobacteria</taxon>
        <taxon>Rhodospirillales</taxon>
        <taxon>Novispirillaceae</taxon>
        <taxon>Insolitispirillum</taxon>
    </lineage>
</organism>
<evidence type="ECO:0000256" key="4">
    <source>
        <dbReference type="ARBA" id="ARBA00022840"/>
    </source>
</evidence>
<protein>
    <submittedName>
        <fullName evidence="7">Glutathionylspermidine synthase</fullName>
    </submittedName>
</protein>
<dbReference type="Pfam" id="PF03738">
    <property type="entry name" value="GSP_synth"/>
    <property type="match status" value="1"/>
</dbReference>
<gene>
    <name evidence="7" type="ORF">SAMN05421779_104362</name>
</gene>
<dbReference type="OrthoDB" id="9765517at2"/>
<keyword evidence="3" id="KW-0547">Nucleotide-binding</keyword>
<keyword evidence="2" id="KW-0479">Metal-binding</keyword>
<keyword evidence="1" id="KW-0436">Ligase</keyword>
<dbReference type="AlphaFoldDB" id="A0A1N7MUE8"/>
<evidence type="ECO:0000313" key="8">
    <source>
        <dbReference type="Proteomes" id="UP000185678"/>
    </source>
</evidence>
<dbReference type="EMBL" id="FTOA01000004">
    <property type="protein sequence ID" value="SIS89710.1"/>
    <property type="molecule type" value="Genomic_DNA"/>
</dbReference>
<evidence type="ECO:0000256" key="2">
    <source>
        <dbReference type="ARBA" id="ARBA00022723"/>
    </source>
</evidence>
<dbReference type="InterPro" id="IPR005494">
    <property type="entry name" value="GSPS_pre-ATP-grasp-like_dom"/>
</dbReference>
<evidence type="ECO:0000256" key="1">
    <source>
        <dbReference type="ARBA" id="ARBA00022598"/>
    </source>
</evidence>
<keyword evidence="5" id="KW-0460">Magnesium</keyword>
<dbReference type="GO" id="GO:0016874">
    <property type="term" value="F:ligase activity"/>
    <property type="evidence" value="ECO:0007669"/>
    <property type="project" value="UniProtKB-KW"/>
</dbReference>
<dbReference type="SUPFAM" id="SSF56059">
    <property type="entry name" value="Glutathione synthetase ATP-binding domain-like"/>
    <property type="match status" value="1"/>
</dbReference>
<evidence type="ECO:0000313" key="7">
    <source>
        <dbReference type="EMBL" id="SIS89710.1"/>
    </source>
</evidence>
<reference evidence="7 8" key="1">
    <citation type="submission" date="2017-01" db="EMBL/GenBank/DDBJ databases">
        <authorList>
            <person name="Mah S.A."/>
            <person name="Swanson W.J."/>
            <person name="Moy G.W."/>
            <person name="Vacquier V.D."/>
        </authorList>
    </citation>
    <scope>NUCLEOTIDE SEQUENCE [LARGE SCALE GENOMIC DNA]</scope>
    <source>
        <strain evidence="7 8">DSM 11589</strain>
    </source>
</reference>
<dbReference type="RefSeq" id="WP_076400786.1">
    <property type="nucleotide sequence ID" value="NZ_FTOA01000004.1"/>
</dbReference>
<dbReference type="GO" id="GO:0046872">
    <property type="term" value="F:metal ion binding"/>
    <property type="evidence" value="ECO:0007669"/>
    <property type="project" value="UniProtKB-KW"/>
</dbReference>
<dbReference type="Proteomes" id="UP000185678">
    <property type="component" value="Unassembled WGS sequence"/>
</dbReference>
<name>A0A1N7MUE8_9PROT</name>
<keyword evidence="8" id="KW-1185">Reference proteome</keyword>
<evidence type="ECO:0000256" key="5">
    <source>
        <dbReference type="ARBA" id="ARBA00022842"/>
    </source>
</evidence>
<sequence>MQRHQCAPRPNWRQEVERVGLNYHTIDSLPYWTENACWEFTLDEIDRLDDAATTLHKMALQAVEAVVEDRLLPLFGITGLAAELVTESWRRDDSYLYGRFDFAWTGDGEPKMLEYNADTPTSLFESAIVQHHWREAVFPDADQFNSLDEALTDRFAQMLHGLPSADPRRTLHLSCVMPHAEDEGNLRYIEACAQDAGFKTSLIAVSDIGWDKDRHQFVDMQEQPMRRLFKLYPWEWLAQEEFAAHIAAAGMSFIEPAWKMVLSNKALLAQMWEMFPHHPNLLPASFDRSAVAPLAPQGLVRKALLGREGENVTIYDPDGSTVAASGGHYGSEGYVWQARAPLAAAGRGHAVLGVWMVGAKACGLCIREDDGLITKDSSRFVPHFFR</sequence>
<proteinExistence type="predicted"/>
<dbReference type="Gene3D" id="3.30.1490.330">
    <property type="match status" value="1"/>
</dbReference>
<evidence type="ECO:0000256" key="3">
    <source>
        <dbReference type="ARBA" id="ARBA00022741"/>
    </source>
</evidence>
<evidence type="ECO:0000259" key="6">
    <source>
        <dbReference type="Pfam" id="PF03738"/>
    </source>
</evidence>
<accession>A0A1N7MUE8</accession>
<dbReference type="GO" id="GO:0005524">
    <property type="term" value="F:ATP binding"/>
    <property type="evidence" value="ECO:0007669"/>
    <property type="project" value="UniProtKB-KW"/>
</dbReference>
<dbReference type="STRING" id="80876.SAMN05421779_104362"/>